<dbReference type="GO" id="GO:0031297">
    <property type="term" value="P:replication fork processing"/>
    <property type="evidence" value="ECO:0007669"/>
    <property type="project" value="TreeGrafter"/>
</dbReference>
<dbReference type="InterPro" id="IPR014016">
    <property type="entry name" value="UvrD-like_ATP-bd"/>
</dbReference>
<evidence type="ECO:0000256" key="3">
    <source>
        <dbReference type="ARBA" id="ARBA00022806"/>
    </source>
</evidence>
<name>A0AAV9USQ3_9PEZI</name>
<evidence type="ECO:0000256" key="5">
    <source>
        <dbReference type="ARBA" id="ARBA00023235"/>
    </source>
</evidence>
<dbReference type="GO" id="GO:0043138">
    <property type="term" value="F:3'-5' DNA helicase activity"/>
    <property type="evidence" value="ECO:0007669"/>
    <property type="project" value="UniProtKB-EC"/>
</dbReference>
<dbReference type="EMBL" id="JAVHNQ010000005">
    <property type="protein sequence ID" value="KAK6346492.1"/>
    <property type="molecule type" value="Genomic_DNA"/>
</dbReference>
<evidence type="ECO:0000256" key="1">
    <source>
        <dbReference type="ARBA" id="ARBA00022741"/>
    </source>
</evidence>
<gene>
    <name evidence="12" type="ORF">TWF696_006619</name>
</gene>
<dbReference type="GO" id="GO:0005524">
    <property type="term" value="F:ATP binding"/>
    <property type="evidence" value="ECO:0007669"/>
    <property type="project" value="UniProtKB-KW"/>
</dbReference>
<dbReference type="Gene3D" id="3.40.50.300">
    <property type="entry name" value="P-loop containing nucleotide triphosphate hydrolases"/>
    <property type="match status" value="2"/>
</dbReference>
<keyword evidence="13" id="KW-1185">Reference proteome</keyword>
<comment type="caution">
    <text evidence="12">The sequence shown here is derived from an EMBL/GenBank/DDBJ whole genome shotgun (WGS) entry which is preliminary data.</text>
</comment>
<evidence type="ECO:0000259" key="10">
    <source>
        <dbReference type="Pfam" id="PF00580"/>
    </source>
</evidence>
<keyword evidence="2" id="KW-0378">Hydrolase</keyword>
<evidence type="ECO:0000256" key="9">
    <source>
        <dbReference type="SAM" id="MobiDB-lite"/>
    </source>
</evidence>
<protein>
    <recommendedName>
        <fullName evidence="7">DNA 3'-5' helicase</fullName>
        <ecNumber evidence="7">5.6.2.4</ecNumber>
    </recommendedName>
</protein>
<keyword evidence="3" id="KW-0347">Helicase</keyword>
<feature type="region of interest" description="Disordered" evidence="9">
    <location>
        <begin position="686"/>
        <end position="705"/>
    </location>
</feature>
<evidence type="ECO:0000259" key="11">
    <source>
        <dbReference type="Pfam" id="PF13361"/>
    </source>
</evidence>
<proteinExistence type="predicted"/>
<organism evidence="12 13">
    <name type="scientific">Orbilia brochopaga</name>
    <dbReference type="NCBI Taxonomy" id="3140254"/>
    <lineage>
        <taxon>Eukaryota</taxon>
        <taxon>Fungi</taxon>
        <taxon>Dikarya</taxon>
        <taxon>Ascomycota</taxon>
        <taxon>Pezizomycotina</taxon>
        <taxon>Orbiliomycetes</taxon>
        <taxon>Orbiliales</taxon>
        <taxon>Orbiliaceae</taxon>
        <taxon>Orbilia</taxon>
    </lineage>
</organism>
<dbReference type="InterPro" id="IPR027417">
    <property type="entry name" value="P-loop_NTPase"/>
</dbReference>
<dbReference type="GO" id="GO:0000724">
    <property type="term" value="P:double-strand break repair via homologous recombination"/>
    <property type="evidence" value="ECO:0007669"/>
    <property type="project" value="TreeGrafter"/>
</dbReference>
<keyword evidence="4" id="KW-0067">ATP-binding</keyword>
<dbReference type="PANTHER" id="PTHR11070">
    <property type="entry name" value="UVRD / RECB / PCRA DNA HELICASE FAMILY MEMBER"/>
    <property type="match status" value="1"/>
</dbReference>
<keyword evidence="1" id="KW-0547">Nucleotide-binding</keyword>
<feature type="domain" description="UvrD-like helicase ATP-binding" evidence="10">
    <location>
        <begin position="321"/>
        <end position="636"/>
    </location>
</feature>
<evidence type="ECO:0000256" key="4">
    <source>
        <dbReference type="ARBA" id="ARBA00022840"/>
    </source>
</evidence>
<evidence type="ECO:0000256" key="7">
    <source>
        <dbReference type="ARBA" id="ARBA00034808"/>
    </source>
</evidence>
<dbReference type="InterPro" id="IPR000212">
    <property type="entry name" value="DNA_helicase_UvrD/REP"/>
</dbReference>
<evidence type="ECO:0000313" key="13">
    <source>
        <dbReference type="Proteomes" id="UP001375240"/>
    </source>
</evidence>
<comment type="catalytic activity">
    <reaction evidence="8">
        <text>ATP + H2O = ADP + phosphate + H(+)</text>
        <dbReference type="Rhea" id="RHEA:13065"/>
        <dbReference type="ChEBI" id="CHEBI:15377"/>
        <dbReference type="ChEBI" id="CHEBI:15378"/>
        <dbReference type="ChEBI" id="CHEBI:30616"/>
        <dbReference type="ChEBI" id="CHEBI:43474"/>
        <dbReference type="ChEBI" id="CHEBI:456216"/>
        <dbReference type="EC" id="5.6.2.4"/>
    </reaction>
</comment>
<dbReference type="GO" id="GO:0003677">
    <property type="term" value="F:DNA binding"/>
    <property type="evidence" value="ECO:0007669"/>
    <property type="project" value="InterPro"/>
</dbReference>
<dbReference type="GO" id="GO:0016787">
    <property type="term" value="F:hydrolase activity"/>
    <property type="evidence" value="ECO:0007669"/>
    <property type="project" value="UniProtKB-KW"/>
</dbReference>
<dbReference type="SUPFAM" id="SSF52540">
    <property type="entry name" value="P-loop containing nucleoside triphosphate hydrolases"/>
    <property type="match status" value="1"/>
</dbReference>
<feature type="region of interest" description="Disordered" evidence="9">
    <location>
        <begin position="410"/>
        <end position="433"/>
    </location>
</feature>
<dbReference type="Proteomes" id="UP001375240">
    <property type="component" value="Unassembled WGS sequence"/>
</dbReference>
<feature type="domain" description="UvrD-like helicase C-terminal" evidence="11">
    <location>
        <begin position="811"/>
        <end position="895"/>
    </location>
</feature>
<dbReference type="GO" id="GO:0005634">
    <property type="term" value="C:nucleus"/>
    <property type="evidence" value="ECO:0007669"/>
    <property type="project" value="TreeGrafter"/>
</dbReference>
<evidence type="ECO:0000256" key="2">
    <source>
        <dbReference type="ARBA" id="ARBA00022801"/>
    </source>
</evidence>
<dbReference type="InterPro" id="IPR014017">
    <property type="entry name" value="DNA_helicase_UvrD-like_C"/>
</dbReference>
<evidence type="ECO:0000313" key="12">
    <source>
        <dbReference type="EMBL" id="KAK6346492.1"/>
    </source>
</evidence>
<feature type="compositionally biased region" description="Low complexity" evidence="9">
    <location>
        <begin position="413"/>
        <end position="426"/>
    </location>
</feature>
<feature type="compositionally biased region" description="Polar residues" evidence="9">
    <location>
        <begin position="693"/>
        <end position="705"/>
    </location>
</feature>
<accession>A0AAV9USQ3</accession>
<evidence type="ECO:0000256" key="8">
    <source>
        <dbReference type="ARBA" id="ARBA00048988"/>
    </source>
</evidence>
<dbReference type="AlphaFoldDB" id="A0AAV9USQ3"/>
<dbReference type="EC" id="5.6.2.4" evidence="7"/>
<evidence type="ECO:0000256" key="6">
    <source>
        <dbReference type="ARBA" id="ARBA00034617"/>
    </source>
</evidence>
<dbReference type="Pfam" id="PF00580">
    <property type="entry name" value="UvrD-helicase"/>
    <property type="match status" value="1"/>
</dbReference>
<keyword evidence="5" id="KW-0413">Isomerase</keyword>
<comment type="catalytic activity">
    <reaction evidence="6">
        <text>Couples ATP hydrolysis with the unwinding of duplex DNA by translocating in the 3'-5' direction.</text>
        <dbReference type="EC" id="5.6.2.4"/>
    </reaction>
</comment>
<dbReference type="Pfam" id="PF13361">
    <property type="entry name" value="UvrD_C"/>
    <property type="match status" value="1"/>
</dbReference>
<dbReference type="PANTHER" id="PTHR11070:SF30">
    <property type="entry name" value="F-BOX DNA HELICASE 1"/>
    <property type="match status" value="1"/>
</dbReference>
<reference evidence="12 13" key="1">
    <citation type="submission" date="2019-10" db="EMBL/GenBank/DDBJ databases">
        <authorList>
            <person name="Palmer J.M."/>
        </authorList>
    </citation>
    <scope>NUCLEOTIDE SEQUENCE [LARGE SCALE GENOMIC DNA]</scope>
    <source>
        <strain evidence="12 13">TWF696</strain>
    </source>
</reference>
<sequence length="1135" mass="127482">MFRQSPAQAFFAPKRGGSKKTRSDITVLPSETLLNIAGYLSNKDVAAFAEVFPFMDRLVGKGPFHRWQGLLGEFNIAQDAAFEAIERDRRAREWTNRPVAAASVVTQLPEVQKLEKVTLPDVISKMGFSIADNARIQLNDVFVGLANLGNAPFAPLIEGGDVHECSDRLRSSLNSFSPTDAITALLPNSVSQQLSGLEPPVSDRVLVTAYLVFTKLRPEDLTSLLPKHSTLGYINEQALAEYLSYVLLFFKIFKLDNARWEDVLRSTEDDESPLRTRWNYSNGSPLSGYNVQILQQRIERWFIIYHETRDFTFNSRNPVLTSQQRRFVQTDIRKGEIFKVRAFAGTGKTKCLVDYARRRPGERMLYVAYNRQAKMDADFRFKDCINVDCKTLHSVAYNALSIVNPTVDRQVKGKPAAPAQSAAGPSRRGKFSRIASAPTDNTFLRSWDIEAVVDTLDLTLERVAKVFTIPYDWGDEYHHRTGVRINDQSIVGSAQNPKNRENLARIITTGIDRFCQSNDIEPKLSHLSIAQCRTKLCNPEQALSWLKLFWNKILNGESPLMTHDCYLKMFSLTSNTNADIYTFGKYNVVMFDEAQDANPCMANIILRQREAAGIIVIGDPYQMIYGFRGARNECFDDERLPPNRTFHLTNSFRFGQDIADVANLILGTIGEKNLLRGIRSDVPSPAVFLPPRQSHTTGASPPTSRHTMIFRTNTELVQYFFATFTKNPLKPMCLKTSAANASTALIPLLKSGYYLYKGSVPKHPRLKGITSFKEAKAYLQQESEGLGTDEVDIQAIALIVGMERYYAENEQSGGSFLDMLESSASCMVDAEDDADIVLTTAHQSKGLEWDDVIIGNDFVTTGLTQLNASGQWFCKEAANLLYVACTRARKRLQLSPGLAQFLSRRVGTLRFFLSPQNPTLLSSTICPCCKGGQPVNTFIGDSLLAKTQILSTDPRQYFSSTPSPCIGMEIIVPRRDPSAADSWIDYTRKPSNPLDIPKCIYTQSIACLNCILAWRCVDHKTHGELFRFAEGIKGRYGFSKSAYHSTFQLFWVDRFPANYANTEGRLMTRRYRKSLAEVNDTRIKTGLEDTEIIGCIKESDDVWSISLSDMAGIAGVEYDDDDVEDYIRAYDDDDL</sequence>